<evidence type="ECO:0000256" key="1">
    <source>
        <dbReference type="SAM" id="MobiDB-lite"/>
    </source>
</evidence>
<evidence type="ECO:0000313" key="3">
    <source>
        <dbReference type="Proteomes" id="UP000541610"/>
    </source>
</evidence>
<reference evidence="2 3" key="1">
    <citation type="submission" date="2020-04" db="EMBL/GenBank/DDBJ databases">
        <title>Perkinsus olseni comparative genomics.</title>
        <authorList>
            <person name="Bogema D.R."/>
        </authorList>
    </citation>
    <scope>NUCLEOTIDE SEQUENCE [LARGE SCALE GENOMIC DNA]</scope>
    <source>
        <strain evidence="2">00978-12</strain>
    </source>
</reference>
<dbReference type="Proteomes" id="UP000541610">
    <property type="component" value="Unassembled WGS sequence"/>
</dbReference>
<protein>
    <submittedName>
        <fullName evidence="2">Uncharacterized protein</fullName>
    </submittedName>
</protein>
<evidence type="ECO:0000313" key="2">
    <source>
        <dbReference type="EMBL" id="KAF4696229.1"/>
    </source>
</evidence>
<accession>A0A7J6PJD7</accession>
<feature type="region of interest" description="Disordered" evidence="1">
    <location>
        <begin position="336"/>
        <end position="360"/>
    </location>
</feature>
<proteinExistence type="predicted"/>
<name>A0A7J6PJD7_PEROL</name>
<dbReference type="AlphaFoldDB" id="A0A7J6PJD7"/>
<comment type="caution">
    <text evidence="2">The sequence shown here is derived from an EMBL/GenBank/DDBJ whole genome shotgun (WGS) entry which is preliminary data.</text>
</comment>
<organism evidence="2 3">
    <name type="scientific">Perkinsus olseni</name>
    <name type="common">Perkinsus atlanticus</name>
    <dbReference type="NCBI Taxonomy" id="32597"/>
    <lineage>
        <taxon>Eukaryota</taxon>
        <taxon>Sar</taxon>
        <taxon>Alveolata</taxon>
        <taxon>Perkinsozoa</taxon>
        <taxon>Perkinsea</taxon>
        <taxon>Perkinsida</taxon>
        <taxon>Perkinsidae</taxon>
        <taxon>Perkinsus</taxon>
    </lineage>
</organism>
<gene>
    <name evidence="2" type="ORF">FOZ60_001905</name>
</gene>
<dbReference type="OrthoDB" id="470052at2759"/>
<feature type="compositionally biased region" description="Pro residues" evidence="1">
    <location>
        <begin position="350"/>
        <end position="360"/>
    </location>
</feature>
<sequence length="459" mass="50336">MFVLEHRLLVLLYYRPTSSLPTRVFDLLPETFVYKAPPEGLVGPHQVNIVQAEDQGFDDFVAIQVLRDGQNASDRVSAIRQALIDKKDKYCKTNDDGLVVRVTVVDIPDETEAPTAVPAQVLVSDVPLQVRLAEAVHQVSTVGDDIARCSLGSIVPWAGRLGIGRVATVNALGILFDSSDRVSVLPASDQCFTSSEFRYWCQVKKISLVLLRVYSESDAGLSPHDIHLISKARIPGYNLWTPPSDVYEDVNAIRKQRSSLSSSPVGRIAVESSVLKLYDVLAVDHSIVTIDGKNGLEEKVYQGNCRKVEIGDTVPRAAEDPAEIVTDVASVMPSPTDRSMLPLDDEVPPQHVPPEEGPNPTAPPILLTLLWTRKVVKPAVAWVWPSPSWSLMMMASRSLVADPGYTLPIATAADCSLSTTTLSSDLVRVFDLKSSALQLFSWRMPPTRPMVSKMDLFDT</sequence>
<dbReference type="EMBL" id="JABANP010000013">
    <property type="protein sequence ID" value="KAF4696229.1"/>
    <property type="molecule type" value="Genomic_DNA"/>
</dbReference>